<dbReference type="SMART" id="SM00567">
    <property type="entry name" value="EZ_HEAT"/>
    <property type="match status" value="5"/>
</dbReference>
<accession>A0A918WTQ2</accession>
<dbReference type="InterPro" id="IPR016024">
    <property type="entry name" value="ARM-type_fold"/>
</dbReference>
<protein>
    <recommendedName>
        <fullName evidence="3">HEAT repeat domain-containing protein</fullName>
    </recommendedName>
</protein>
<comment type="caution">
    <text evidence="1">The sequence shown here is derived from an EMBL/GenBank/DDBJ whole genome shotgun (WGS) entry which is preliminary data.</text>
</comment>
<gene>
    <name evidence="1" type="ORF">GCM10010334_08940</name>
</gene>
<evidence type="ECO:0000313" key="1">
    <source>
        <dbReference type="EMBL" id="GHC81557.1"/>
    </source>
</evidence>
<proteinExistence type="predicted"/>
<dbReference type="SUPFAM" id="SSF48371">
    <property type="entry name" value="ARM repeat"/>
    <property type="match status" value="1"/>
</dbReference>
<name>A0A918WTQ2_9ACTN</name>
<evidence type="ECO:0000313" key="2">
    <source>
        <dbReference type="Proteomes" id="UP000638353"/>
    </source>
</evidence>
<dbReference type="AlphaFoldDB" id="A0A918WTQ2"/>
<organism evidence="1 2">
    <name type="scientific">Streptomyces finlayi</name>
    <dbReference type="NCBI Taxonomy" id="67296"/>
    <lineage>
        <taxon>Bacteria</taxon>
        <taxon>Bacillati</taxon>
        <taxon>Actinomycetota</taxon>
        <taxon>Actinomycetes</taxon>
        <taxon>Kitasatosporales</taxon>
        <taxon>Streptomycetaceae</taxon>
        <taxon>Streptomyces</taxon>
    </lineage>
</organism>
<dbReference type="InterPro" id="IPR011989">
    <property type="entry name" value="ARM-like"/>
</dbReference>
<dbReference type="Proteomes" id="UP000638353">
    <property type="component" value="Unassembled WGS sequence"/>
</dbReference>
<evidence type="ECO:0008006" key="3">
    <source>
        <dbReference type="Google" id="ProtNLM"/>
    </source>
</evidence>
<sequence>MINDLELDGVDWASLDDDGERIPSLLRAMTSADPSARKEARTAFFHAVSHQGDLYDSTTAALPFLFALADDPATPDRAGIVALLLALGSSAVERDDGGLRFGSDGEVTTAYADCAAIMRAHADSFVAYASEPDPLVRRAALEGLGLFLDDAGRAVGVLGERLGAASDTAERLLVVETMATLALRLPATKDAVVARFDALADDPATDTAIRLGALVQRAHCDPGAIVADTVPTAIELLRRLTPAPEPGPTDTCHDSSGTCPCADAERAAQEQQEAVSQGAPPHIAAAFTDLARHGRTHAPTTALLTTFHEALGTRVPERTALLAAQLRSPDSGTRYDAIGMATRLINTVRGDHSALVLLVADCLDPQDAYTSAEAAKCLAALGTDAEPAREALASYVGARRDTHGPEVWAAPQALVRQAHQEAVLALAGLGDPRALPCVLVGLDSGVDSWRAVLVAGGIGAGAGELVPRLARDLTGVDFSQEWPVTNPHALASALGRLGDAGAVPALVHALTQSVRHEQWSTACSALEALTAIGPAAAPAPGEVRPLAEAEDLSVRMAATAALWALEGDAADVVPRLLALLDTYKAADAADVLGRIGPAAVLALPRLREITTKSSEWRRVHAAAALWDVGGEAEAAVVVDALLAAWEENDCTATFVVECLDRMGPAAAPALPRIRDELSRPQGSYFRSASADRELLHLCRSVLSRLG</sequence>
<dbReference type="RefSeq" id="WP_189822132.1">
    <property type="nucleotide sequence ID" value="NZ_BMVC01000002.1"/>
</dbReference>
<reference evidence="1" key="2">
    <citation type="submission" date="2020-09" db="EMBL/GenBank/DDBJ databases">
        <authorList>
            <person name="Sun Q."/>
            <person name="Ohkuma M."/>
        </authorList>
    </citation>
    <scope>NUCLEOTIDE SEQUENCE</scope>
    <source>
        <strain evidence="1">JCM 4637</strain>
    </source>
</reference>
<dbReference type="Gene3D" id="1.25.10.10">
    <property type="entry name" value="Leucine-rich Repeat Variant"/>
    <property type="match status" value="3"/>
</dbReference>
<dbReference type="InterPro" id="IPR004155">
    <property type="entry name" value="PBS_lyase_HEAT"/>
</dbReference>
<dbReference type="EMBL" id="BMVC01000002">
    <property type="protein sequence ID" value="GHC81557.1"/>
    <property type="molecule type" value="Genomic_DNA"/>
</dbReference>
<reference evidence="1" key="1">
    <citation type="journal article" date="2014" name="Int. J. Syst. Evol. Microbiol.">
        <title>Complete genome sequence of Corynebacterium casei LMG S-19264T (=DSM 44701T), isolated from a smear-ripened cheese.</title>
        <authorList>
            <consortium name="US DOE Joint Genome Institute (JGI-PGF)"/>
            <person name="Walter F."/>
            <person name="Albersmeier A."/>
            <person name="Kalinowski J."/>
            <person name="Ruckert C."/>
        </authorList>
    </citation>
    <scope>NUCLEOTIDE SEQUENCE</scope>
    <source>
        <strain evidence="1">JCM 4637</strain>
    </source>
</reference>